<dbReference type="SUPFAM" id="SSF103025">
    <property type="entry name" value="Folate-binding domain"/>
    <property type="match status" value="1"/>
</dbReference>
<feature type="domain" description="GCVT N-terminal" evidence="8">
    <location>
        <begin position="12"/>
        <end position="269"/>
    </location>
</feature>
<comment type="subcellular location">
    <subcellularLocation>
        <location evidence="7">Mitochondrion</location>
    </subcellularLocation>
</comment>
<comment type="similarity">
    <text evidence="1 7">Belongs to the GcvT family.</text>
</comment>
<evidence type="ECO:0000256" key="5">
    <source>
        <dbReference type="ARBA" id="ARBA00047665"/>
    </source>
</evidence>
<sequence>MADDASLLKTALYDFHLEMGAKMVPFAGHSMPIQYADSIMEATKHCRSAASLFDVSHMLGSSIRGKDAVAFTESLVVGDIKALKNGTGTLSLVTNEHGGIIDDTVVTKVTDEDIYIVLNGACSAKDQAHINAHLAEAKAKGMDVEFIVHSDRSLLAFQGPKAVDVLQPLCPGLDLDKLYFGMFTEATVDGKPVWLTRTGYTGEDGFEISLLKTDTVALAKKLLENPAARLCGLGARDSLRLEAGLCLYGNDLNDSIGPIEAGLTWTIGKSRRDACDFVGGDVIKKQLADGVDRRRVGLKVGKGAPARGGSKILDVDGAEVGEVTSGGFSPVLGENIAMGYVKKSLAKAGTELQVETRGRKSTAVTAKMPFVTCHYHRPSA</sequence>
<dbReference type="GO" id="GO:0004047">
    <property type="term" value="F:aminomethyltransferase activity"/>
    <property type="evidence" value="ECO:0007669"/>
    <property type="project" value="UniProtKB-EC"/>
</dbReference>
<evidence type="ECO:0000259" key="9">
    <source>
        <dbReference type="Pfam" id="PF08669"/>
    </source>
</evidence>
<keyword evidence="7" id="KW-0496">Mitochondrion</keyword>
<comment type="function">
    <text evidence="7">The glycine cleavage system catalyzes the degradation of glycine.</text>
</comment>
<evidence type="ECO:0000256" key="2">
    <source>
        <dbReference type="ARBA" id="ARBA00011690"/>
    </source>
</evidence>
<reference evidence="10" key="1">
    <citation type="submission" date="2021-01" db="EMBL/GenBank/DDBJ databases">
        <authorList>
            <person name="Corre E."/>
            <person name="Pelletier E."/>
            <person name="Niang G."/>
            <person name="Scheremetjew M."/>
            <person name="Finn R."/>
            <person name="Kale V."/>
            <person name="Holt S."/>
            <person name="Cochrane G."/>
            <person name="Meng A."/>
            <person name="Brown T."/>
            <person name="Cohen L."/>
        </authorList>
    </citation>
    <scope>NUCLEOTIDE SEQUENCE</scope>
    <source>
        <strain evidence="10">RCC1614</strain>
    </source>
</reference>
<keyword evidence="3 7" id="KW-0032">Aminotransferase</keyword>
<proteinExistence type="inferred from homology"/>
<dbReference type="FunFam" id="3.30.70.1400:FF:000001">
    <property type="entry name" value="Aminomethyltransferase"/>
    <property type="match status" value="1"/>
</dbReference>
<dbReference type="Pfam" id="PF01571">
    <property type="entry name" value="GCV_T"/>
    <property type="match status" value="1"/>
</dbReference>
<dbReference type="EMBL" id="HBDY01009048">
    <property type="protein sequence ID" value="CAD8239496.1"/>
    <property type="molecule type" value="Transcribed_RNA"/>
</dbReference>
<dbReference type="NCBIfam" id="NF001567">
    <property type="entry name" value="PRK00389.1"/>
    <property type="match status" value="1"/>
</dbReference>
<dbReference type="FunFam" id="2.40.30.110:FF:000002">
    <property type="entry name" value="Aminomethyltransferase"/>
    <property type="match status" value="1"/>
</dbReference>
<dbReference type="InterPro" id="IPR029043">
    <property type="entry name" value="GcvT/YgfZ_C"/>
</dbReference>
<dbReference type="PANTHER" id="PTHR43757">
    <property type="entry name" value="AMINOMETHYLTRANSFERASE"/>
    <property type="match status" value="1"/>
</dbReference>
<dbReference type="PIRSF" id="PIRSF006487">
    <property type="entry name" value="GcvT"/>
    <property type="match status" value="1"/>
</dbReference>
<evidence type="ECO:0000256" key="1">
    <source>
        <dbReference type="ARBA" id="ARBA00008609"/>
    </source>
</evidence>
<dbReference type="Gene3D" id="4.10.1250.10">
    <property type="entry name" value="Aminomethyltransferase fragment"/>
    <property type="match status" value="1"/>
</dbReference>
<dbReference type="EC" id="2.1.2.10" evidence="7"/>
<dbReference type="Gene3D" id="2.40.30.110">
    <property type="entry name" value="Aminomethyltransferase beta-barrel domains"/>
    <property type="match status" value="1"/>
</dbReference>
<organism evidence="10">
    <name type="scientific">Micromonas pusilla</name>
    <name type="common">Picoplanktonic green alga</name>
    <name type="synonym">Chromulina pusilla</name>
    <dbReference type="NCBI Taxonomy" id="38833"/>
    <lineage>
        <taxon>Eukaryota</taxon>
        <taxon>Viridiplantae</taxon>
        <taxon>Chlorophyta</taxon>
        <taxon>Mamiellophyceae</taxon>
        <taxon>Mamiellales</taxon>
        <taxon>Mamiellaceae</taxon>
        <taxon>Micromonas</taxon>
    </lineage>
</organism>
<dbReference type="InterPro" id="IPR028896">
    <property type="entry name" value="GcvT/YgfZ/DmdA"/>
</dbReference>
<evidence type="ECO:0000256" key="7">
    <source>
        <dbReference type="RuleBase" id="RU003981"/>
    </source>
</evidence>
<dbReference type="Gene3D" id="3.30.70.1400">
    <property type="entry name" value="Aminomethyltransferase beta-barrel domains"/>
    <property type="match status" value="1"/>
</dbReference>
<dbReference type="InterPro" id="IPR006223">
    <property type="entry name" value="GcvT"/>
</dbReference>
<feature type="domain" description="Aminomethyltransferase C-terminal" evidence="9">
    <location>
        <begin position="293"/>
        <end position="371"/>
    </location>
</feature>
<dbReference type="SUPFAM" id="SSF101790">
    <property type="entry name" value="Aminomethyltransferase beta-barrel domain"/>
    <property type="match status" value="1"/>
</dbReference>
<feature type="binding site" evidence="6">
    <location>
        <position position="207"/>
    </location>
    <ligand>
        <name>substrate</name>
    </ligand>
</feature>
<keyword evidence="4 7" id="KW-0808">Transferase</keyword>
<dbReference type="InterPro" id="IPR013977">
    <property type="entry name" value="GcvT_C"/>
</dbReference>
<name>A0A7R9TMM8_MICPS</name>
<protein>
    <recommendedName>
        <fullName evidence="7">Aminomethyltransferase</fullName>
        <ecNumber evidence="7">2.1.2.10</ecNumber>
    </recommendedName>
    <alternativeName>
        <fullName evidence="7">Glycine cleavage system T protein</fullName>
    </alternativeName>
</protein>
<dbReference type="AlphaFoldDB" id="A0A7R9TMM8"/>
<evidence type="ECO:0000259" key="8">
    <source>
        <dbReference type="Pfam" id="PF01571"/>
    </source>
</evidence>
<comment type="subunit">
    <text evidence="2 7">The glycine cleavage system is composed of four proteins: P, T, L and H.</text>
</comment>
<dbReference type="GO" id="GO:0006546">
    <property type="term" value="P:glycine catabolic process"/>
    <property type="evidence" value="ECO:0007669"/>
    <property type="project" value="InterPro"/>
</dbReference>
<dbReference type="Gene3D" id="3.30.1360.120">
    <property type="entry name" value="Probable tRNA modification gtpase trme, domain 1"/>
    <property type="match status" value="1"/>
</dbReference>
<accession>A0A7R9TMM8</accession>
<dbReference type="InterPro" id="IPR027266">
    <property type="entry name" value="TrmE/GcvT-like"/>
</dbReference>
<evidence type="ECO:0000256" key="3">
    <source>
        <dbReference type="ARBA" id="ARBA00022576"/>
    </source>
</evidence>
<dbReference type="GO" id="GO:0008483">
    <property type="term" value="F:transaminase activity"/>
    <property type="evidence" value="ECO:0007669"/>
    <property type="project" value="UniProtKB-KW"/>
</dbReference>
<keyword evidence="7" id="KW-0809">Transit peptide</keyword>
<dbReference type="NCBIfam" id="TIGR00528">
    <property type="entry name" value="gcvT"/>
    <property type="match status" value="1"/>
</dbReference>
<evidence type="ECO:0000256" key="6">
    <source>
        <dbReference type="PIRSR" id="PIRSR006487-1"/>
    </source>
</evidence>
<dbReference type="InterPro" id="IPR006222">
    <property type="entry name" value="GCVT_N"/>
</dbReference>
<dbReference type="Pfam" id="PF08669">
    <property type="entry name" value="GCV_T_C"/>
    <property type="match status" value="1"/>
</dbReference>
<evidence type="ECO:0000256" key="4">
    <source>
        <dbReference type="ARBA" id="ARBA00022679"/>
    </source>
</evidence>
<dbReference type="PANTHER" id="PTHR43757:SF2">
    <property type="entry name" value="AMINOMETHYLTRANSFERASE, MITOCHONDRIAL"/>
    <property type="match status" value="1"/>
</dbReference>
<gene>
    <name evidence="10" type="ORF">MPUS1402_LOCUS6743</name>
</gene>
<dbReference type="GO" id="GO:0005960">
    <property type="term" value="C:glycine cleavage complex"/>
    <property type="evidence" value="ECO:0007669"/>
    <property type="project" value="InterPro"/>
</dbReference>
<comment type="catalytic activity">
    <reaction evidence="5 7">
        <text>N(6)-[(R)-S(8)-aminomethyldihydrolipoyl]-L-lysyl-[protein] + (6S)-5,6,7,8-tetrahydrofolate = N(6)-[(R)-dihydrolipoyl]-L-lysyl-[protein] + (6R)-5,10-methylene-5,6,7,8-tetrahydrofolate + NH4(+)</text>
        <dbReference type="Rhea" id="RHEA:16945"/>
        <dbReference type="Rhea" id="RHEA-COMP:10475"/>
        <dbReference type="Rhea" id="RHEA-COMP:10492"/>
        <dbReference type="ChEBI" id="CHEBI:15636"/>
        <dbReference type="ChEBI" id="CHEBI:28938"/>
        <dbReference type="ChEBI" id="CHEBI:57453"/>
        <dbReference type="ChEBI" id="CHEBI:83100"/>
        <dbReference type="ChEBI" id="CHEBI:83143"/>
        <dbReference type="EC" id="2.1.2.10"/>
    </reaction>
</comment>
<dbReference type="GO" id="GO:0005739">
    <property type="term" value="C:mitochondrion"/>
    <property type="evidence" value="ECO:0007669"/>
    <property type="project" value="UniProtKB-SubCell"/>
</dbReference>
<evidence type="ECO:0000313" key="10">
    <source>
        <dbReference type="EMBL" id="CAD8239496.1"/>
    </source>
</evidence>